<dbReference type="Proteomes" id="UP000482209">
    <property type="component" value="Unassembled WGS sequence"/>
</dbReference>
<dbReference type="SMART" id="SM00354">
    <property type="entry name" value="HTH_LACI"/>
    <property type="match status" value="1"/>
</dbReference>
<dbReference type="EMBL" id="VUMT01000005">
    <property type="protein sequence ID" value="MSS63221.1"/>
    <property type="molecule type" value="Genomic_DNA"/>
</dbReference>
<keyword evidence="2" id="KW-0238">DNA-binding</keyword>
<name>A0A6L5XXM6_9FIRM</name>
<evidence type="ECO:0000256" key="2">
    <source>
        <dbReference type="ARBA" id="ARBA00023125"/>
    </source>
</evidence>
<accession>A0A6L5XXM6</accession>
<dbReference type="GO" id="GO:0003700">
    <property type="term" value="F:DNA-binding transcription factor activity"/>
    <property type="evidence" value="ECO:0007669"/>
    <property type="project" value="TreeGrafter"/>
</dbReference>
<evidence type="ECO:0000313" key="6">
    <source>
        <dbReference type="Proteomes" id="UP000482209"/>
    </source>
</evidence>
<dbReference type="InterPro" id="IPR046335">
    <property type="entry name" value="LacI/GalR-like_sensor"/>
</dbReference>
<dbReference type="PANTHER" id="PTHR30146:SF109">
    <property type="entry name" value="HTH-TYPE TRANSCRIPTIONAL REGULATOR GALS"/>
    <property type="match status" value="1"/>
</dbReference>
<dbReference type="CDD" id="cd01392">
    <property type="entry name" value="HTH_LacI"/>
    <property type="match status" value="1"/>
</dbReference>
<organism evidence="5 6">
    <name type="scientific">Velocimicrobium porci</name>
    <dbReference type="NCBI Taxonomy" id="2606634"/>
    <lineage>
        <taxon>Bacteria</taxon>
        <taxon>Bacillati</taxon>
        <taxon>Bacillota</taxon>
        <taxon>Clostridia</taxon>
        <taxon>Lachnospirales</taxon>
        <taxon>Lachnospiraceae</taxon>
        <taxon>Velocimicrobium</taxon>
    </lineage>
</organism>
<dbReference type="PROSITE" id="PS50932">
    <property type="entry name" value="HTH_LACI_2"/>
    <property type="match status" value="1"/>
</dbReference>
<evidence type="ECO:0000256" key="1">
    <source>
        <dbReference type="ARBA" id="ARBA00023015"/>
    </source>
</evidence>
<dbReference type="InterPro" id="IPR028082">
    <property type="entry name" value="Peripla_BP_I"/>
</dbReference>
<reference evidence="5 6" key="1">
    <citation type="submission" date="2019-08" db="EMBL/GenBank/DDBJ databases">
        <title>In-depth cultivation of the pig gut microbiome towards novel bacterial diversity and tailored functional studies.</title>
        <authorList>
            <person name="Wylensek D."/>
            <person name="Hitch T.C.A."/>
            <person name="Clavel T."/>
        </authorList>
    </citation>
    <scope>NUCLEOTIDE SEQUENCE [LARGE SCALE GENOMIC DNA]</scope>
    <source>
        <strain evidence="5 6">WCA-693-APC-MOT-I</strain>
    </source>
</reference>
<dbReference type="Gene3D" id="1.10.260.40">
    <property type="entry name" value="lambda repressor-like DNA-binding domains"/>
    <property type="match status" value="1"/>
</dbReference>
<dbReference type="Pfam" id="PF00356">
    <property type="entry name" value="LacI"/>
    <property type="match status" value="1"/>
</dbReference>
<dbReference type="RefSeq" id="WP_154518118.1">
    <property type="nucleotide sequence ID" value="NZ_VUMT01000005.1"/>
</dbReference>
<proteinExistence type="predicted"/>
<gene>
    <name evidence="5" type="ORF">FYJ58_04920</name>
</gene>
<dbReference type="PANTHER" id="PTHR30146">
    <property type="entry name" value="LACI-RELATED TRANSCRIPTIONAL REPRESSOR"/>
    <property type="match status" value="1"/>
</dbReference>
<feature type="domain" description="HTH lacI-type" evidence="4">
    <location>
        <begin position="2"/>
        <end position="56"/>
    </location>
</feature>
<protein>
    <submittedName>
        <fullName evidence="5">LacI family transcriptional regulator</fullName>
    </submittedName>
</protein>
<keyword evidence="1" id="KW-0805">Transcription regulation</keyword>
<evidence type="ECO:0000256" key="3">
    <source>
        <dbReference type="ARBA" id="ARBA00023163"/>
    </source>
</evidence>
<dbReference type="InterPro" id="IPR000843">
    <property type="entry name" value="HTH_LacI"/>
</dbReference>
<dbReference type="GO" id="GO:0000976">
    <property type="term" value="F:transcription cis-regulatory region binding"/>
    <property type="evidence" value="ECO:0007669"/>
    <property type="project" value="TreeGrafter"/>
</dbReference>
<dbReference type="SUPFAM" id="SSF47413">
    <property type="entry name" value="lambda repressor-like DNA-binding domains"/>
    <property type="match status" value="1"/>
</dbReference>
<dbReference type="Pfam" id="PF13377">
    <property type="entry name" value="Peripla_BP_3"/>
    <property type="match status" value="1"/>
</dbReference>
<sequence>MATIKDIAERLGVAVSTVSKGLNGASDISDEMRQLVLDTAVEMGYTSKKMRSQEQKKVCIFVENMDYENIDQFGYDIITGFKKAAARKRWDVSVIPANLTLQTEENFDTYMLKHGYSGAFLIGFALHEDWLKQLTKTSFPTVLLDNYISNHAHTGYVGTDSFEGIQSAVCHLASLGHTRIAFLNGSKNSMVSNQRYQAFVQSMSACGLEPQNELIEYGYYVPDCAKHYVPTFLEHGATAIMCASDLIATGVINELNRRGLHVPEDVSVVGFDDLPIASQLNPSLSTIRQDRTDLGKSAVFLLDGLLNNVAISKILLRAKFIERNSTGPVRKK</sequence>
<dbReference type="InterPro" id="IPR010982">
    <property type="entry name" value="Lambda_DNA-bd_dom_sf"/>
</dbReference>
<dbReference type="AlphaFoldDB" id="A0A6L5XXM6"/>
<comment type="caution">
    <text evidence="5">The sequence shown here is derived from an EMBL/GenBank/DDBJ whole genome shotgun (WGS) entry which is preliminary data.</text>
</comment>
<keyword evidence="3" id="KW-0804">Transcription</keyword>
<keyword evidence="6" id="KW-1185">Reference proteome</keyword>
<evidence type="ECO:0000313" key="5">
    <source>
        <dbReference type="EMBL" id="MSS63221.1"/>
    </source>
</evidence>
<dbReference type="CDD" id="cd06267">
    <property type="entry name" value="PBP1_LacI_sugar_binding-like"/>
    <property type="match status" value="1"/>
</dbReference>
<dbReference type="SUPFAM" id="SSF53822">
    <property type="entry name" value="Periplasmic binding protein-like I"/>
    <property type="match status" value="1"/>
</dbReference>
<evidence type="ECO:0000259" key="4">
    <source>
        <dbReference type="PROSITE" id="PS50932"/>
    </source>
</evidence>
<dbReference type="Gene3D" id="3.40.50.2300">
    <property type="match status" value="2"/>
</dbReference>